<gene>
    <name evidence="1" type="ORF">BcabD6B2_25060</name>
</gene>
<dbReference type="Gene3D" id="1.25.10.10">
    <property type="entry name" value="Leucine-rich Repeat Variant"/>
    <property type="match status" value="1"/>
</dbReference>
<proteinExistence type="predicted"/>
<organism evidence="1 2">
    <name type="scientific">Babesia caballi</name>
    <dbReference type="NCBI Taxonomy" id="5871"/>
    <lineage>
        <taxon>Eukaryota</taxon>
        <taxon>Sar</taxon>
        <taxon>Alveolata</taxon>
        <taxon>Apicomplexa</taxon>
        <taxon>Aconoidasida</taxon>
        <taxon>Piroplasmida</taxon>
        <taxon>Babesiidae</taxon>
        <taxon>Babesia</taxon>
    </lineage>
</organism>
<dbReference type="InterPro" id="IPR016024">
    <property type="entry name" value="ARM-type_fold"/>
</dbReference>
<dbReference type="GO" id="GO:0005635">
    <property type="term" value="C:nuclear envelope"/>
    <property type="evidence" value="ECO:0007669"/>
    <property type="project" value="TreeGrafter"/>
</dbReference>
<dbReference type="InterPro" id="IPR011989">
    <property type="entry name" value="ARM-like"/>
</dbReference>
<dbReference type="GO" id="GO:0005829">
    <property type="term" value="C:cytosol"/>
    <property type="evidence" value="ECO:0007669"/>
    <property type="project" value="TreeGrafter"/>
</dbReference>
<dbReference type="SUPFAM" id="SSF48371">
    <property type="entry name" value="ARM repeat"/>
    <property type="match status" value="1"/>
</dbReference>
<dbReference type="PANTHER" id="PTHR10997">
    <property type="entry name" value="IMPORTIN-7, 8, 11"/>
    <property type="match status" value="1"/>
</dbReference>
<dbReference type="GeneID" id="94194552"/>
<keyword evidence="2" id="KW-1185">Reference proteome</keyword>
<dbReference type="RefSeq" id="XP_067715140.1">
    <property type="nucleotide sequence ID" value="XM_067859039.1"/>
</dbReference>
<evidence type="ECO:0000313" key="1">
    <source>
        <dbReference type="EMBL" id="GIX63071.1"/>
    </source>
</evidence>
<sequence>MEPPSALSAEHALVAELLSNSVAADRRVREEAYARIVELESRPTFLATLIDVAYMSDAGVSKLAFICAKNALARIRGVSAARTTRGIAADDSDAALENLKSRLLSVLEAHLTEPGRLLCKDVALLVRKICRWNYPQSWMPMHELLVRGLEAALAEPAPSTPTLNCVLLLHHIFKEKCSMRLVRDRNATVQLAEALYPFVSKLWLQHWLHLWASGGLDAAQARSALSSTTLETSRYLDSLLIALYTHGLRDVYQRSELLDLLRLVYAKLKLHLSLVLTAPGEGSVVAKNCRRLLRGVSEMLDKEAMVFAFVDIALVLNPVFDYLASGSSEPVISQCMDVLCSAFKSPVLNNERYMAQFSAMHGDGGGARTSRKAGSEDFTIFATFSDMRAHSEMSASCAKNVTVVSALKASSSPTKGSYLSIGGVANYMSRQATFFFWECVLARGGLMALLEFLRRRFMTQSAEAIAEWSEEAVPMDAPAYAPAHALIGAMKLAGAPVLQWIMGGILGADCRADFFTLDSYLQIYTIAFPGIAGAHSCKHYLALLDAMKAALAAADPETAKLLIFRCSRIVGAWAERINLFEEQTKSELLRYLLYCLCCEGDSLTTVNLRVQHVVPFHRLYNKTVDEPFWDVLRRGTDVQRVASSLLAIAKIDVPTIQHRALELVCKMCLEFDSEENNFGEHLSDVLAFFSSGHNDLQVTASLLQTSLGFLNALDWERCYVEDSYLNAHLLRFLFHLLFRTVVVADASASYESPLSTQRMVSPCSYPELEEDVLTLWVCLLRVLPRNIAAVDSDLLNDVFRLFPLLLAYLTDSDGNRGHERLQAGCAPELAVDIVTEYVATVLDCTRAYMPDAAAAAGVAATPGGSLRENGGELWFQAPLGTSFTLAFSVSKVKTLCLESLKCANGSTLHQAGIRLLNMLVFGFGSACLEHRDALFALRELLLHFCGELNAAAVAPGDAPPELQRSRLSRLADGSSTDLGAVWQCSRVSGTVVDSISSLIPIICRWGLDAPASFTEALISVLDGGQFASPEKLLLSLLHASSHFKNNAYLRLGALICCCLMCGAVTNKYSGLRLFVQHHDVLSNPATAGSGHTTLSDNPHPNRSGVYLPCFMLRLVDSIVSQFAESKRAFCFSITKASLQKNGKDYTLPSSKRFHVFANASSTYQSAGFPMANVPAHELFYGG</sequence>
<dbReference type="PANTHER" id="PTHR10997:SF7">
    <property type="entry name" value="IMPORTIN-11"/>
    <property type="match status" value="1"/>
</dbReference>
<dbReference type="GO" id="GO:0006606">
    <property type="term" value="P:protein import into nucleus"/>
    <property type="evidence" value="ECO:0007669"/>
    <property type="project" value="TreeGrafter"/>
</dbReference>
<dbReference type="AlphaFoldDB" id="A0AAV4LVE9"/>
<evidence type="ECO:0000313" key="2">
    <source>
        <dbReference type="Proteomes" id="UP001497744"/>
    </source>
</evidence>
<name>A0AAV4LVE9_BABCB</name>
<dbReference type="Proteomes" id="UP001497744">
    <property type="component" value="Unassembled WGS sequence"/>
</dbReference>
<accession>A0AAV4LVE9</accession>
<protein>
    <submittedName>
        <fullName evidence="1">Importin-11</fullName>
    </submittedName>
</protein>
<comment type="caution">
    <text evidence="1">The sequence shown here is derived from an EMBL/GenBank/DDBJ whole genome shotgun (WGS) entry which is preliminary data.</text>
</comment>
<reference evidence="1 2" key="1">
    <citation type="submission" date="2021-06" db="EMBL/GenBank/DDBJ databases">
        <title>Genome sequence of Babesia caballi.</title>
        <authorList>
            <person name="Yamagishi J."/>
            <person name="Kidaka T."/>
            <person name="Ochi A."/>
        </authorList>
    </citation>
    <scope>NUCLEOTIDE SEQUENCE [LARGE SCALE GENOMIC DNA]</scope>
    <source>
        <strain evidence="1">USDA-D6B2</strain>
    </source>
</reference>
<dbReference type="EMBL" id="BPLF01000002">
    <property type="protein sequence ID" value="GIX63071.1"/>
    <property type="molecule type" value="Genomic_DNA"/>
</dbReference>